<keyword evidence="1" id="KW-0547">Nucleotide-binding</keyword>
<comment type="caution">
    <text evidence="4">The sequence shown here is derived from an EMBL/GenBank/DDBJ whole genome shotgun (WGS) entry which is preliminary data.</text>
</comment>
<dbReference type="InterPro" id="IPR027417">
    <property type="entry name" value="P-loop_NTPase"/>
</dbReference>
<dbReference type="Pfam" id="PF06414">
    <property type="entry name" value="Zeta_toxin"/>
    <property type="match status" value="1"/>
</dbReference>
<keyword evidence="2" id="KW-0067">ATP-binding</keyword>
<gene>
    <name evidence="4" type="ORF">VP02_24490</name>
</gene>
<evidence type="ECO:0000313" key="5">
    <source>
        <dbReference type="Proteomes" id="UP000033662"/>
    </source>
</evidence>
<dbReference type="GO" id="GO:0016301">
    <property type="term" value="F:kinase activity"/>
    <property type="evidence" value="ECO:0007669"/>
    <property type="project" value="InterPro"/>
</dbReference>
<feature type="domain" description="Zeta toxin" evidence="3">
    <location>
        <begin position="29"/>
        <end position="194"/>
    </location>
</feature>
<name>A0A0F4XGM2_9PSED</name>
<protein>
    <submittedName>
        <fullName evidence="4">Zeta toxin</fullName>
    </submittedName>
</protein>
<dbReference type="OrthoDB" id="6421666at2"/>
<dbReference type="SUPFAM" id="SSF52540">
    <property type="entry name" value="P-loop containing nucleoside triphosphate hydrolases"/>
    <property type="match status" value="1"/>
</dbReference>
<accession>A0A0F4XGM2</accession>
<dbReference type="Proteomes" id="UP000033662">
    <property type="component" value="Unassembled WGS sequence"/>
</dbReference>
<reference evidence="4 5" key="1">
    <citation type="submission" date="2015-03" db="EMBL/GenBank/DDBJ databases">
        <title>Pseudomonas fluorescens 1855-344 Genome sequencing and assembly.</title>
        <authorList>
            <person name="Eng W.W.H."/>
            <person name="Gan H.M."/>
            <person name="Savka M.A."/>
        </authorList>
    </citation>
    <scope>NUCLEOTIDE SEQUENCE [LARGE SCALE GENOMIC DNA]</scope>
    <source>
        <strain evidence="4 5">1855-344</strain>
    </source>
</reference>
<dbReference type="Gene3D" id="3.40.50.300">
    <property type="entry name" value="P-loop containing nucleotide triphosphate hydrolases"/>
    <property type="match status" value="1"/>
</dbReference>
<sequence>MTPEEIAIEQAALEFARVNRASLARHIADTAVYLSEEVPFTVFMAGSPGAGKTEIAKAMADDLDERNLSLYSKRVLRIDPDDFRSLIPGYDGRNSYLFQRAVTKILEKVLDRAFKKRLSFILDGTMANLGVAKRNIDRVLGSGRKAQIMYVYQRPELAWQFVQAREVTEGRNIPLQEFARQFVAARRNVIELKCIYGSQIHIDLLIKDFDGDDAQQVELDVAGDTIDALIPQIYDQAQLVELLAEV</sequence>
<dbReference type="GO" id="GO:0005524">
    <property type="term" value="F:ATP binding"/>
    <property type="evidence" value="ECO:0007669"/>
    <property type="project" value="UniProtKB-KW"/>
</dbReference>
<dbReference type="EMBL" id="JZXC01000030">
    <property type="protein sequence ID" value="KKA05172.1"/>
    <property type="molecule type" value="Genomic_DNA"/>
</dbReference>
<organism evidence="4 5">
    <name type="scientific">Pseudomonas kilonensis</name>
    <dbReference type="NCBI Taxonomy" id="132476"/>
    <lineage>
        <taxon>Bacteria</taxon>
        <taxon>Pseudomonadati</taxon>
        <taxon>Pseudomonadota</taxon>
        <taxon>Gammaproteobacteria</taxon>
        <taxon>Pseudomonadales</taxon>
        <taxon>Pseudomonadaceae</taxon>
        <taxon>Pseudomonas</taxon>
    </lineage>
</organism>
<evidence type="ECO:0000313" key="4">
    <source>
        <dbReference type="EMBL" id="KKA05172.1"/>
    </source>
</evidence>
<dbReference type="InterPro" id="IPR010488">
    <property type="entry name" value="Zeta_toxin_domain"/>
</dbReference>
<dbReference type="PATRIC" id="fig|132476.4.peg.3947"/>
<dbReference type="AlphaFoldDB" id="A0A0F4XGM2"/>
<evidence type="ECO:0000259" key="3">
    <source>
        <dbReference type="Pfam" id="PF06414"/>
    </source>
</evidence>
<evidence type="ECO:0000256" key="2">
    <source>
        <dbReference type="ARBA" id="ARBA00022840"/>
    </source>
</evidence>
<evidence type="ECO:0000256" key="1">
    <source>
        <dbReference type="ARBA" id="ARBA00022741"/>
    </source>
</evidence>
<proteinExistence type="predicted"/>